<accession>A0A1A8MD93</accession>
<feature type="non-terminal residue" evidence="2">
    <location>
        <position position="1"/>
    </location>
</feature>
<evidence type="ECO:0000256" key="1">
    <source>
        <dbReference type="SAM" id="MobiDB-lite"/>
    </source>
</evidence>
<proteinExistence type="predicted"/>
<sequence>GRCTDPDNSDLDCEISSSESDELDEEYHPPSPGQVSFAQPQEWPSPSSSASKTKEGKSLKLIFTKWKPQICLWSSD</sequence>
<dbReference type="AlphaFoldDB" id="A0A1A8MD93"/>
<dbReference type="EMBL" id="HAEG01012361">
    <property type="protein sequence ID" value="SBR92161.1"/>
    <property type="molecule type" value="Transcribed_RNA"/>
</dbReference>
<reference evidence="2" key="2">
    <citation type="submission" date="2016-06" db="EMBL/GenBank/DDBJ databases">
        <title>The genome of a short-lived fish provides insights into sex chromosome evolution and the genetic control of aging.</title>
        <authorList>
            <person name="Reichwald K."/>
            <person name="Felder M."/>
            <person name="Petzold A."/>
            <person name="Koch P."/>
            <person name="Groth M."/>
            <person name="Platzer M."/>
        </authorList>
    </citation>
    <scope>NUCLEOTIDE SEQUENCE</scope>
    <source>
        <tissue evidence="2">Brain</tissue>
    </source>
</reference>
<name>A0A1A8MD93_9TELE</name>
<organism evidence="2">
    <name type="scientific">Nothobranchius pienaari</name>
    <dbReference type="NCBI Taxonomy" id="704102"/>
    <lineage>
        <taxon>Eukaryota</taxon>
        <taxon>Metazoa</taxon>
        <taxon>Chordata</taxon>
        <taxon>Craniata</taxon>
        <taxon>Vertebrata</taxon>
        <taxon>Euteleostomi</taxon>
        <taxon>Actinopterygii</taxon>
        <taxon>Neopterygii</taxon>
        <taxon>Teleostei</taxon>
        <taxon>Neoteleostei</taxon>
        <taxon>Acanthomorphata</taxon>
        <taxon>Ovalentaria</taxon>
        <taxon>Atherinomorphae</taxon>
        <taxon>Cyprinodontiformes</taxon>
        <taxon>Nothobranchiidae</taxon>
        <taxon>Nothobranchius</taxon>
    </lineage>
</organism>
<protein>
    <submittedName>
        <fullName evidence="2">Uncharacterized protein</fullName>
    </submittedName>
</protein>
<gene>
    <name evidence="2" type="primary">Nfu_g_1_009292</name>
</gene>
<feature type="compositionally biased region" description="Polar residues" evidence="1">
    <location>
        <begin position="33"/>
        <end position="51"/>
    </location>
</feature>
<feature type="region of interest" description="Disordered" evidence="1">
    <location>
        <begin position="1"/>
        <end position="56"/>
    </location>
</feature>
<reference evidence="2" key="1">
    <citation type="submission" date="2016-05" db="EMBL/GenBank/DDBJ databases">
        <authorList>
            <person name="Lavstsen T."/>
            <person name="Jespersen J.S."/>
        </authorList>
    </citation>
    <scope>NUCLEOTIDE SEQUENCE</scope>
    <source>
        <tissue evidence="2">Brain</tissue>
    </source>
</reference>
<feature type="non-terminal residue" evidence="2">
    <location>
        <position position="76"/>
    </location>
</feature>
<evidence type="ECO:0000313" key="2">
    <source>
        <dbReference type="EMBL" id="SBR54793.1"/>
    </source>
</evidence>
<feature type="compositionally biased region" description="Acidic residues" evidence="1">
    <location>
        <begin position="7"/>
        <end position="25"/>
    </location>
</feature>
<dbReference type="EMBL" id="HAEF01013634">
    <property type="protein sequence ID" value="SBR54793.1"/>
    <property type="molecule type" value="Transcribed_RNA"/>
</dbReference>